<feature type="region of interest" description="Disordered" evidence="1">
    <location>
        <begin position="83"/>
        <end position="105"/>
    </location>
</feature>
<reference evidence="2 3" key="1">
    <citation type="journal article" date="2018" name="Science">
        <title>The opium poppy genome and morphinan production.</title>
        <authorList>
            <person name="Guo L."/>
            <person name="Winzer T."/>
            <person name="Yang X."/>
            <person name="Li Y."/>
            <person name="Ning Z."/>
            <person name="He Z."/>
            <person name="Teodor R."/>
            <person name="Lu Y."/>
            <person name="Bowser T.A."/>
            <person name="Graham I.A."/>
            <person name="Ye K."/>
        </authorList>
    </citation>
    <scope>NUCLEOTIDE SEQUENCE [LARGE SCALE GENOMIC DNA]</scope>
    <source>
        <strain evidence="3">cv. HN1</strain>
        <tissue evidence="2">Leaves</tissue>
    </source>
</reference>
<sequence length="105" mass="12033">MDMLFLFYKLIFTISSQHVGSRKRSCIDALVESNQPCSSSPCKSPRQIGHAQRRELIQPENEKAAKEKQNFYLGLRRSPSLIQQAKHQELESSEEEKEHSVGRSS</sequence>
<gene>
    <name evidence="2" type="ORF">C5167_022927</name>
</gene>
<proteinExistence type="predicted"/>
<feature type="compositionally biased region" description="Basic and acidic residues" evidence="1">
    <location>
        <begin position="52"/>
        <end position="62"/>
    </location>
</feature>
<feature type="compositionally biased region" description="Polar residues" evidence="1">
    <location>
        <begin position="33"/>
        <end position="42"/>
    </location>
</feature>
<dbReference type="AlphaFoldDB" id="A0A4Y7JMI0"/>
<dbReference type="Proteomes" id="UP000316621">
    <property type="component" value="Chromosome 5"/>
</dbReference>
<evidence type="ECO:0000313" key="3">
    <source>
        <dbReference type="Proteomes" id="UP000316621"/>
    </source>
</evidence>
<name>A0A4Y7JMI0_PAPSO</name>
<organism evidence="2 3">
    <name type="scientific">Papaver somniferum</name>
    <name type="common">Opium poppy</name>
    <dbReference type="NCBI Taxonomy" id="3469"/>
    <lineage>
        <taxon>Eukaryota</taxon>
        <taxon>Viridiplantae</taxon>
        <taxon>Streptophyta</taxon>
        <taxon>Embryophyta</taxon>
        <taxon>Tracheophyta</taxon>
        <taxon>Spermatophyta</taxon>
        <taxon>Magnoliopsida</taxon>
        <taxon>Ranunculales</taxon>
        <taxon>Papaveraceae</taxon>
        <taxon>Papaveroideae</taxon>
        <taxon>Papaver</taxon>
    </lineage>
</organism>
<keyword evidence="3" id="KW-1185">Reference proteome</keyword>
<dbReference type="Gramene" id="RZC61181">
    <property type="protein sequence ID" value="RZC61181"/>
    <property type="gene ID" value="C5167_022927"/>
</dbReference>
<dbReference type="EMBL" id="CM010719">
    <property type="protein sequence ID" value="RZC61181.1"/>
    <property type="molecule type" value="Genomic_DNA"/>
</dbReference>
<accession>A0A4Y7JMI0</accession>
<feature type="compositionally biased region" description="Basic and acidic residues" evidence="1">
    <location>
        <begin position="86"/>
        <end position="105"/>
    </location>
</feature>
<evidence type="ECO:0000256" key="1">
    <source>
        <dbReference type="SAM" id="MobiDB-lite"/>
    </source>
</evidence>
<evidence type="ECO:0000313" key="2">
    <source>
        <dbReference type="EMBL" id="RZC61181.1"/>
    </source>
</evidence>
<feature type="region of interest" description="Disordered" evidence="1">
    <location>
        <begin position="33"/>
        <end position="62"/>
    </location>
</feature>
<protein>
    <submittedName>
        <fullName evidence="2">Uncharacterized protein</fullName>
    </submittedName>
</protein>